<evidence type="ECO:0000256" key="1">
    <source>
        <dbReference type="SAM" id="Phobius"/>
    </source>
</evidence>
<keyword evidence="1" id="KW-0812">Transmembrane</keyword>
<comment type="caution">
    <text evidence="2">The sequence shown here is derived from an EMBL/GenBank/DDBJ whole genome shotgun (WGS) entry which is preliminary data.</text>
</comment>
<keyword evidence="1" id="KW-0472">Membrane</keyword>
<evidence type="ECO:0000313" key="3">
    <source>
        <dbReference type="Proteomes" id="UP001196843"/>
    </source>
</evidence>
<dbReference type="Proteomes" id="UP001196843">
    <property type="component" value="Unassembled WGS sequence"/>
</dbReference>
<accession>A0ABS7HIA3</accession>
<reference evidence="2 3" key="1">
    <citation type="journal article" date="2021" name="MBio">
        <title>Poor Competitiveness of Bradyrhizobium in Pigeon Pea Root Colonization in Indian Soils.</title>
        <authorList>
            <person name="Chalasani D."/>
            <person name="Basu A."/>
            <person name="Pullabhotla S.V.S.R.N."/>
            <person name="Jorrin B."/>
            <person name="Neal A.L."/>
            <person name="Poole P.S."/>
            <person name="Podile A.R."/>
            <person name="Tkacz A."/>
        </authorList>
    </citation>
    <scope>NUCLEOTIDE SEQUENCE [LARGE SCALE GENOMIC DNA]</scope>
    <source>
        <strain evidence="2 3">HU14</strain>
    </source>
</reference>
<keyword evidence="3" id="KW-1185">Reference proteome</keyword>
<organism evidence="2 3">
    <name type="scientific">Microbacterium jejuense</name>
    <dbReference type="NCBI Taxonomy" id="1263637"/>
    <lineage>
        <taxon>Bacteria</taxon>
        <taxon>Bacillati</taxon>
        <taxon>Actinomycetota</taxon>
        <taxon>Actinomycetes</taxon>
        <taxon>Micrococcales</taxon>
        <taxon>Microbacteriaceae</taxon>
        <taxon>Microbacterium</taxon>
    </lineage>
</organism>
<feature type="transmembrane region" description="Helical" evidence="1">
    <location>
        <begin position="20"/>
        <end position="38"/>
    </location>
</feature>
<dbReference type="EMBL" id="JAEUAW010000002">
    <property type="protein sequence ID" value="MBW9092538.1"/>
    <property type="molecule type" value="Genomic_DNA"/>
</dbReference>
<dbReference type="RefSeq" id="WP_220299295.1">
    <property type="nucleotide sequence ID" value="NZ_JAEUAW010000002.1"/>
</dbReference>
<keyword evidence="1" id="KW-1133">Transmembrane helix</keyword>
<evidence type="ECO:0000313" key="2">
    <source>
        <dbReference type="EMBL" id="MBW9092538.1"/>
    </source>
</evidence>
<protein>
    <submittedName>
        <fullName evidence="2">Uncharacterized protein</fullName>
    </submittedName>
</protein>
<gene>
    <name evidence="2" type="ORF">JNB62_02440</name>
</gene>
<name>A0ABS7HIA3_9MICO</name>
<proteinExistence type="predicted"/>
<sequence>MSANTTLSGAARNRLFAFNGTAWIAGLILIAVISVFLISDAVGETSSSSDDYYGEPWVNPDPPIADDEGDGVFSGTDGAKISLQGLDPSRPLLITALDDTYVAGVWVTGPDGEILTPGEYGDAPSFDAYNLSGEQWVLVPQADVALWVDGFSDERFRLKITTPEVEKRTGVVSGIGSTTFFVDEGVTTARVSMRGDGHLYLTAVTVAGQEEVFSSTDATDKSIAWADSDIAMFVVDASDDTAWTIDFPTPAAAPTPAATPTEGTGE</sequence>